<comment type="caution">
    <text evidence="10">The sequence shown here is derived from an EMBL/GenBank/DDBJ whole genome shotgun (WGS) entry which is preliminary data.</text>
</comment>
<evidence type="ECO:0000256" key="6">
    <source>
        <dbReference type="SAM" id="MobiDB-lite"/>
    </source>
</evidence>
<dbReference type="AlphaFoldDB" id="F0I4K4"/>
<dbReference type="SMART" id="SM01340">
    <property type="entry name" value="DNA_mis_repair"/>
    <property type="match status" value="1"/>
</dbReference>
<evidence type="ECO:0000256" key="1">
    <source>
        <dbReference type="ARBA" id="ARBA00006082"/>
    </source>
</evidence>
<evidence type="ECO:0000256" key="4">
    <source>
        <dbReference type="ARBA" id="ARBA00056375"/>
    </source>
</evidence>
<dbReference type="FunFam" id="3.30.565.10:FF:000003">
    <property type="entry name" value="DNA mismatch repair endonuclease MutL"/>
    <property type="match status" value="1"/>
</dbReference>
<dbReference type="Gene3D" id="3.30.1370.100">
    <property type="entry name" value="MutL, C-terminal domain, regulatory subdomain"/>
    <property type="match status" value="1"/>
</dbReference>
<evidence type="ECO:0000256" key="2">
    <source>
        <dbReference type="ARBA" id="ARBA00022763"/>
    </source>
</evidence>
<dbReference type="PATRIC" id="fig|888809.3.peg.2048"/>
<dbReference type="EMBL" id="AEXV01000012">
    <property type="protein sequence ID" value="EGD28776.1"/>
    <property type="molecule type" value="Genomic_DNA"/>
</dbReference>
<evidence type="ECO:0000256" key="5">
    <source>
        <dbReference type="HAMAP-Rule" id="MF_00149"/>
    </source>
</evidence>
<dbReference type="NCBIfam" id="NF000950">
    <property type="entry name" value="PRK00095.1-3"/>
    <property type="match status" value="1"/>
</dbReference>
<proteinExistence type="inferred from homology"/>
<dbReference type="InterPro" id="IPR020568">
    <property type="entry name" value="Ribosomal_Su5_D2-typ_SF"/>
</dbReference>
<dbReference type="InterPro" id="IPR036890">
    <property type="entry name" value="HATPase_C_sf"/>
</dbReference>
<dbReference type="GO" id="GO:0006298">
    <property type="term" value="P:mismatch repair"/>
    <property type="evidence" value="ECO:0007669"/>
    <property type="project" value="UniProtKB-UniRule"/>
</dbReference>
<dbReference type="GO" id="GO:0140664">
    <property type="term" value="F:ATP-dependent DNA damage sensor activity"/>
    <property type="evidence" value="ECO:0007669"/>
    <property type="project" value="InterPro"/>
</dbReference>
<dbReference type="SUPFAM" id="SSF54211">
    <property type="entry name" value="Ribosomal protein S5 domain 2-like"/>
    <property type="match status" value="1"/>
</dbReference>
<evidence type="ECO:0000313" key="11">
    <source>
        <dbReference type="Proteomes" id="UP000003332"/>
    </source>
</evidence>
<feature type="region of interest" description="Disordered" evidence="6">
    <location>
        <begin position="440"/>
        <end position="463"/>
    </location>
</feature>
<dbReference type="HOGENOM" id="CLU_004131_4_1_9"/>
<reference evidence="10 11" key="1">
    <citation type="submission" date="2011-02" db="EMBL/GenBank/DDBJ databases">
        <authorList>
            <person name="Muzny D."/>
            <person name="Qin X."/>
            <person name="Deng J."/>
            <person name="Jiang H."/>
            <person name="Liu Y."/>
            <person name="Qu J."/>
            <person name="Song X.-Z."/>
            <person name="Zhang L."/>
            <person name="Thornton R."/>
            <person name="Coyle M."/>
            <person name="Francisco L."/>
            <person name="Jackson L."/>
            <person name="Javaid M."/>
            <person name="Korchina V."/>
            <person name="Kovar C."/>
            <person name="Mata R."/>
            <person name="Mathew T."/>
            <person name="Ngo R."/>
            <person name="Nguyen L."/>
            <person name="Nguyen N."/>
            <person name="Okwuonu G."/>
            <person name="Ongeri F."/>
            <person name="Pham C."/>
            <person name="Simmons D."/>
            <person name="Wilczek-Boney K."/>
            <person name="Hale W."/>
            <person name="Jakkamsetti A."/>
            <person name="Pham P."/>
            <person name="Ruth R."/>
            <person name="San Lucas F."/>
            <person name="Warren J."/>
            <person name="Zhang J."/>
            <person name="Zhao Z."/>
            <person name="Zhou C."/>
            <person name="Zhu D."/>
            <person name="Lee S."/>
            <person name="Bess C."/>
            <person name="Blankenburg K."/>
            <person name="Forbes L."/>
            <person name="Fu Q."/>
            <person name="Gubbala S."/>
            <person name="Hirani K."/>
            <person name="Jayaseelan J.C."/>
            <person name="Lara F."/>
            <person name="Munidasa M."/>
            <person name="Palculict T."/>
            <person name="Patil S."/>
            <person name="Pu L.-L."/>
            <person name="Saada N."/>
            <person name="Tang L."/>
            <person name="Weissenberger G."/>
            <person name="Zhu Y."/>
            <person name="Hemphill L."/>
            <person name="Shang Y."/>
            <person name="Youmans B."/>
            <person name="Ayvaz T."/>
            <person name="Ross M."/>
            <person name="Santibanez J."/>
            <person name="Aqrawi P."/>
            <person name="Gross S."/>
            <person name="Joshi V."/>
            <person name="Fowler G."/>
            <person name="Nazareth L."/>
            <person name="Reid J."/>
            <person name="Worley K."/>
            <person name="Petrosino J."/>
            <person name="Highlander S."/>
            <person name="Gibbs R."/>
        </authorList>
    </citation>
    <scope>NUCLEOTIDE SEQUENCE [LARGE SCALE GENOMIC DNA]</scope>
    <source>
        <strain evidence="10 11">SK72</strain>
    </source>
</reference>
<evidence type="ECO:0000256" key="7">
    <source>
        <dbReference type="SAM" id="Phobius"/>
    </source>
</evidence>
<comment type="function">
    <text evidence="4">This protein is involved in the repair of mismatches in DNA. The hex system is nick-directed.</text>
</comment>
<evidence type="ECO:0000313" key="10">
    <source>
        <dbReference type="EMBL" id="EGD28776.1"/>
    </source>
</evidence>
<dbReference type="InterPro" id="IPR002099">
    <property type="entry name" value="MutL/Mlh/PMS"/>
</dbReference>
<dbReference type="SUPFAM" id="SSF118116">
    <property type="entry name" value="DNA mismatch repair protein MutL"/>
    <property type="match status" value="1"/>
</dbReference>
<dbReference type="InterPro" id="IPR014721">
    <property type="entry name" value="Ribsml_uS5_D2-typ_fold_subgr"/>
</dbReference>
<dbReference type="InterPro" id="IPR042120">
    <property type="entry name" value="MutL_C_dimsub"/>
</dbReference>
<gene>
    <name evidence="10" type="primary">hexB</name>
    <name evidence="5" type="synonym">mutL</name>
    <name evidence="10" type="ORF">HMPREF9381_2094</name>
</gene>
<comment type="function">
    <text evidence="5">This protein is involved in the repair of mismatches in DNA. It is required for dam-dependent methyl-directed DNA mismatch repair. May act as a 'molecular matchmaker', a protein that promotes the formation of a stable complex between two or more DNA-binding proteins in an ATP-dependent manner without itself being part of a final effector complex.</text>
</comment>
<dbReference type="NCBIfam" id="TIGR00585">
    <property type="entry name" value="mutl"/>
    <property type="match status" value="1"/>
</dbReference>
<dbReference type="InterPro" id="IPR042121">
    <property type="entry name" value="MutL_C_regsub"/>
</dbReference>
<dbReference type="SMART" id="SM00853">
    <property type="entry name" value="MutL_C"/>
    <property type="match status" value="1"/>
</dbReference>
<dbReference type="Pfam" id="PF13589">
    <property type="entry name" value="HATPase_c_3"/>
    <property type="match status" value="1"/>
</dbReference>
<dbReference type="GO" id="GO:0005524">
    <property type="term" value="F:ATP binding"/>
    <property type="evidence" value="ECO:0007669"/>
    <property type="project" value="InterPro"/>
</dbReference>
<dbReference type="PANTHER" id="PTHR10073">
    <property type="entry name" value="DNA MISMATCH REPAIR PROTEIN MLH, PMS, MUTL"/>
    <property type="match status" value="1"/>
</dbReference>
<keyword evidence="2 5" id="KW-0227">DNA damage</keyword>
<dbReference type="InterPro" id="IPR037198">
    <property type="entry name" value="MutL_C_sf"/>
</dbReference>
<dbReference type="FunFam" id="3.30.230.10:FF:000036">
    <property type="entry name" value="DNA mismatch repair endonuclease MutL"/>
    <property type="match status" value="1"/>
</dbReference>
<dbReference type="GO" id="GO:0030983">
    <property type="term" value="F:mismatched DNA binding"/>
    <property type="evidence" value="ECO:0007669"/>
    <property type="project" value="InterPro"/>
</dbReference>
<dbReference type="PANTHER" id="PTHR10073:SF12">
    <property type="entry name" value="DNA MISMATCH REPAIR PROTEIN MLH1"/>
    <property type="match status" value="1"/>
</dbReference>
<dbReference type="Gene3D" id="3.30.230.10">
    <property type="match status" value="1"/>
</dbReference>
<keyword evidence="7" id="KW-0472">Membrane</keyword>
<comment type="similarity">
    <text evidence="1 5">Belongs to the DNA mismatch repair MutL/HexB family.</text>
</comment>
<feature type="transmembrane region" description="Helical" evidence="7">
    <location>
        <begin position="7"/>
        <end position="26"/>
    </location>
</feature>
<evidence type="ECO:0000259" key="8">
    <source>
        <dbReference type="SMART" id="SM00853"/>
    </source>
</evidence>
<dbReference type="FunFam" id="3.30.1370.100:FF:000004">
    <property type="entry name" value="DNA mismatch repair endonuclease MutL"/>
    <property type="match status" value="1"/>
</dbReference>
<dbReference type="InterPro" id="IPR014790">
    <property type="entry name" value="MutL_C"/>
</dbReference>
<dbReference type="Gene3D" id="3.30.1540.20">
    <property type="entry name" value="MutL, C-terminal domain, dimerisation subdomain"/>
    <property type="match status" value="1"/>
</dbReference>
<dbReference type="GO" id="GO:0016887">
    <property type="term" value="F:ATP hydrolysis activity"/>
    <property type="evidence" value="ECO:0007669"/>
    <property type="project" value="InterPro"/>
</dbReference>
<keyword evidence="7" id="KW-0812">Transmembrane</keyword>
<organism evidence="10 11">
    <name type="scientific">Streptococcus sanguinis SK72</name>
    <dbReference type="NCBI Taxonomy" id="888809"/>
    <lineage>
        <taxon>Bacteria</taxon>
        <taxon>Bacillati</taxon>
        <taxon>Bacillota</taxon>
        <taxon>Bacilli</taxon>
        <taxon>Lactobacillales</taxon>
        <taxon>Streptococcaceae</taxon>
        <taxon>Streptococcus</taxon>
    </lineage>
</organism>
<dbReference type="InterPro" id="IPR038973">
    <property type="entry name" value="MutL/Mlh/Pms-like"/>
</dbReference>
<feature type="domain" description="MutL C-terminal dimerisation" evidence="8">
    <location>
        <begin position="500"/>
        <end position="642"/>
    </location>
</feature>
<dbReference type="Proteomes" id="UP000003332">
    <property type="component" value="Unassembled WGS sequence"/>
</dbReference>
<dbReference type="InterPro" id="IPR013507">
    <property type="entry name" value="DNA_mismatch_S5_2-like"/>
</dbReference>
<keyword evidence="3 5" id="KW-0234">DNA repair</keyword>
<evidence type="ECO:0000259" key="9">
    <source>
        <dbReference type="SMART" id="SM01340"/>
    </source>
</evidence>
<evidence type="ECO:0000256" key="3">
    <source>
        <dbReference type="ARBA" id="ARBA00023204"/>
    </source>
</evidence>
<accession>F0I4K4</accession>
<dbReference type="CDD" id="cd00782">
    <property type="entry name" value="MutL_Trans"/>
    <property type="match status" value="1"/>
</dbReference>
<dbReference type="HAMAP" id="MF_00149">
    <property type="entry name" value="DNA_mis_repair"/>
    <property type="match status" value="1"/>
</dbReference>
<sequence length="698" mass="79120">MAEKTSPFAYVAAICVYLVWLVSRMVEKGCLLIERAQCVIIDSRTNTEKKMSKIIELPEILANQIAAGEVIERPSSVVKELVENSIDAGASQITIEIEEAGLKSIQVTDNGEGIDHEDVPLALRRHATSKIKKQADLFRIRTLGFRGEAIPSIASVSRFTIETATEAGQHGTLLVAQGGEIEEHEPTSSPVGTKIKIEDLFFNTPARLKYMKSQQAELSHIVDVINRLSLAHPEVAFTLISDGREMIRTAGSGNLRQAIAGIYGLATAKKMVEISASDLDFEVSGYISLPELTRANRNYITILINGRYIKNFLLNRAILDGYGSKLMVGRFPLAVINIQIDPYLADVNVHPTKQEVRISKERELMALISQAIATSLKEQDLIPDALENLAKSTVKRANKPEQTSLPLKENRLYYDKEQNDFFLKPQVAEQQLSFEESAKPFQANTDEKTEPPQSTSVKFAERRPVSYDQLDHPELDQASLERAVDKLEQEEKSSFPELEYFGQMHGTYLFAQGKGGLYIIDQHAAQERVKYEYYREKIGDVDNSQQQLLVPYIFEFPADDMLRIKQRMELLEDAGIFLEEYGANQFILREHPIWFKEEEIEAGIYEMCDMLLLTKEVSIKKYRAELAIMMSCKRSIKANHSLDDYSARDLLFQLSQCDNPYNCPHGRPVLVNFTKSDMEKMFRRIQENHTSLRELGKY</sequence>
<keyword evidence="7" id="KW-1133">Transmembrane helix</keyword>
<protein>
    <recommendedName>
        <fullName evidence="5">DNA mismatch repair protein MutL</fullName>
    </recommendedName>
</protein>
<feature type="domain" description="DNA mismatch repair protein S5" evidence="9">
    <location>
        <begin position="259"/>
        <end position="377"/>
    </location>
</feature>
<dbReference type="Gene3D" id="3.30.565.10">
    <property type="entry name" value="Histidine kinase-like ATPase, C-terminal domain"/>
    <property type="match status" value="1"/>
</dbReference>
<dbReference type="CDD" id="cd16926">
    <property type="entry name" value="HATPase_MutL-MLH-PMS-like"/>
    <property type="match status" value="1"/>
</dbReference>
<dbReference type="Pfam" id="PF08676">
    <property type="entry name" value="MutL_C"/>
    <property type="match status" value="1"/>
</dbReference>
<dbReference type="GO" id="GO:0032300">
    <property type="term" value="C:mismatch repair complex"/>
    <property type="evidence" value="ECO:0007669"/>
    <property type="project" value="InterPro"/>
</dbReference>
<dbReference type="Pfam" id="PF01119">
    <property type="entry name" value="DNA_mis_repair"/>
    <property type="match status" value="1"/>
</dbReference>
<dbReference type="SUPFAM" id="SSF55874">
    <property type="entry name" value="ATPase domain of HSP90 chaperone/DNA topoisomerase II/histidine kinase"/>
    <property type="match status" value="1"/>
</dbReference>
<dbReference type="InterPro" id="IPR020667">
    <property type="entry name" value="DNA_mismatch_repair_MutL"/>
</dbReference>
<name>F0I4K4_STRSA</name>